<evidence type="ECO:0000256" key="9">
    <source>
        <dbReference type="ARBA" id="ARBA00023315"/>
    </source>
</evidence>
<evidence type="ECO:0000256" key="4">
    <source>
        <dbReference type="ARBA" id="ARBA00022679"/>
    </source>
</evidence>
<comment type="catalytic activity">
    <reaction evidence="10">
        <text>malonyl-[ACP] + acetyl-CoA + H(+) = 3-oxobutanoyl-[ACP] + CO2 + CoA</text>
        <dbReference type="Rhea" id="RHEA:12080"/>
        <dbReference type="Rhea" id="RHEA-COMP:9623"/>
        <dbReference type="Rhea" id="RHEA-COMP:9625"/>
        <dbReference type="ChEBI" id="CHEBI:15378"/>
        <dbReference type="ChEBI" id="CHEBI:16526"/>
        <dbReference type="ChEBI" id="CHEBI:57287"/>
        <dbReference type="ChEBI" id="CHEBI:57288"/>
        <dbReference type="ChEBI" id="CHEBI:78449"/>
        <dbReference type="ChEBI" id="CHEBI:78450"/>
        <dbReference type="EC" id="2.3.1.180"/>
    </reaction>
</comment>
<dbReference type="SUPFAM" id="SSF53901">
    <property type="entry name" value="Thiolase-like"/>
    <property type="match status" value="1"/>
</dbReference>
<keyword evidence="14" id="KW-1185">Reference proteome</keyword>
<dbReference type="STRING" id="454006.SAMN05421825_1938"/>
<dbReference type="NCBIfam" id="NF006829">
    <property type="entry name" value="PRK09352.1"/>
    <property type="match status" value="1"/>
</dbReference>
<dbReference type="GO" id="GO:0004315">
    <property type="term" value="F:3-oxoacyl-[acyl-carrier-protein] synthase activity"/>
    <property type="evidence" value="ECO:0007669"/>
    <property type="project" value="InterPro"/>
</dbReference>
<dbReference type="AlphaFoldDB" id="A0A1G7NE28"/>
<evidence type="ECO:0000256" key="3">
    <source>
        <dbReference type="ARBA" id="ARBA00022516"/>
    </source>
</evidence>
<feature type="active site" evidence="10">
    <location>
        <position position="285"/>
    </location>
</feature>
<keyword evidence="8 10" id="KW-0511">Multifunctional enzyme</keyword>
<comment type="caution">
    <text evidence="10">Lacks conserved residue(s) required for the propagation of feature annotation.</text>
</comment>
<protein>
    <recommendedName>
        <fullName evidence="10">Beta-ketoacyl-[acyl-carrier-protein] synthase III</fullName>
        <shortName evidence="10">Beta-ketoacyl-ACP synthase III</shortName>
        <shortName evidence="10">KAS III</shortName>
        <ecNumber evidence="10">2.3.1.180</ecNumber>
    </recommendedName>
    <alternativeName>
        <fullName evidence="10">3-oxoacyl-[acyl-carrier-protein] synthase 3</fullName>
    </alternativeName>
    <alternativeName>
        <fullName evidence="10">3-oxoacyl-[acyl-carrier-protein] synthase III</fullName>
    </alternativeName>
</protein>
<keyword evidence="5 10" id="KW-0276">Fatty acid metabolism</keyword>
<dbReference type="CDD" id="cd00830">
    <property type="entry name" value="KAS_III"/>
    <property type="match status" value="1"/>
</dbReference>
<dbReference type="EMBL" id="FNBH01000002">
    <property type="protein sequence ID" value="SDF71550.1"/>
    <property type="molecule type" value="Genomic_DNA"/>
</dbReference>
<dbReference type="Gene3D" id="3.40.47.10">
    <property type="match status" value="1"/>
</dbReference>
<evidence type="ECO:0000259" key="11">
    <source>
        <dbReference type="Pfam" id="PF08541"/>
    </source>
</evidence>
<dbReference type="InterPro" id="IPR016039">
    <property type="entry name" value="Thiolase-like"/>
</dbReference>
<gene>
    <name evidence="10" type="primary">fabH</name>
    <name evidence="13" type="ORF">SAMN05421825_1938</name>
</gene>
<keyword evidence="6 10" id="KW-0443">Lipid metabolism</keyword>
<feature type="domain" description="Beta-ketoacyl-[acyl-carrier-protein] synthase III N-terminal" evidence="12">
    <location>
        <begin position="110"/>
        <end position="187"/>
    </location>
</feature>
<keyword evidence="3 10" id="KW-0444">Lipid biosynthesis</keyword>
<accession>A0A1G7NE28</accession>
<dbReference type="Proteomes" id="UP000199203">
    <property type="component" value="Unassembled WGS sequence"/>
</dbReference>
<dbReference type="GO" id="GO:0033818">
    <property type="term" value="F:beta-ketoacyl-acyl-carrier-protein synthase III activity"/>
    <property type="evidence" value="ECO:0007669"/>
    <property type="project" value="UniProtKB-UniRule"/>
</dbReference>
<evidence type="ECO:0000256" key="8">
    <source>
        <dbReference type="ARBA" id="ARBA00023268"/>
    </source>
</evidence>
<evidence type="ECO:0000256" key="2">
    <source>
        <dbReference type="ARBA" id="ARBA00022490"/>
    </source>
</evidence>
<comment type="function">
    <text evidence="10">Catalyzes the condensation reaction of fatty acid synthesis by the addition to an acyl acceptor of two carbons from malonyl-ACP. Catalyzes the first condensation reaction which initiates fatty acid synthesis and may therefore play a role in governing the total rate of fatty acid production. Possesses both acetoacetyl-ACP synthase and acetyl transacylase activities. Its substrate specificity determines the biosynthesis of branched-chain and/or straight-chain of fatty acids.</text>
</comment>
<comment type="subcellular location">
    <subcellularLocation>
        <location evidence="10">Cytoplasm</location>
    </subcellularLocation>
</comment>
<evidence type="ECO:0000256" key="1">
    <source>
        <dbReference type="ARBA" id="ARBA00008642"/>
    </source>
</evidence>
<organism evidence="13 14">
    <name type="scientific">Epilithonimonas hungarica</name>
    <dbReference type="NCBI Taxonomy" id="454006"/>
    <lineage>
        <taxon>Bacteria</taxon>
        <taxon>Pseudomonadati</taxon>
        <taxon>Bacteroidota</taxon>
        <taxon>Flavobacteriia</taxon>
        <taxon>Flavobacteriales</taxon>
        <taxon>Weeksellaceae</taxon>
        <taxon>Chryseobacterium group</taxon>
        <taxon>Epilithonimonas</taxon>
    </lineage>
</organism>
<feature type="domain" description="Beta-ketoacyl-[acyl-carrier-protein] synthase III C-terminal" evidence="11">
    <location>
        <begin position="240"/>
        <end position="327"/>
    </location>
</feature>
<comment type="pathway">
    <text evidence="10">Lipid metabolism; fatty acid biosynthesis.</text>
</comment>
<dbReference type="InterPro" id="IPR004655">
    <property type="entry name" value="FabH"/>
</dbReference>
<keyword evidence="2 10" id="KW-0963">Cytoplasm</keyword>
<dbReference type="HAMAP" id="MF_01815">
    <property type="entry name" value="FabH"/>
    <property type="match status" value="1"/>
</dbReference>
<evidence type="ECO:0000256" key="7">
    <source>
        <dbReference type="ARBA" id="ARBA00023160"/>
    </source>
</evidence>
<dbReference type="GO" id="GO:0005737">
    <property type="term" value="C:cytoplasm"/>
    <property type="evidence" value="ECO:0007669"/>
    <property type="project" value="UniProtKB-SubCell"/>
</dbReference>
<dbReference type="GO" id="GO:0006633">
    <property type="term" value="P:fatty acid biosynthetic process"/>
    <property type="evidence" value="ECO:0007669"/>
    <property type="project" value="UniProtKB-UniRule"/>
</dbReference>
<comment type="subunit">
    <text evidence="10">Homodimer.</text>
</comment>
<evidence type="ECO:0000256" key="6">
    <source>
        <dbReference type="ARBA" id="ARBA00023098"/>
    </source>
</evidence>
<dbReference type="InterPro" id="IPR013751">
    <property type="entry name" value="ACP_syn_III_N"/>
</dbReference>
<keyword evidence="4 10" id="KW-0808">Transferase</keyword>
<evidence type="ECO:0000256" key="10">
    <source>
        <dbReference type="HAMAP-Rule" id="MF_01815"/>
    </source>
</evidence>
<reference evidence="14" key="1">
    <citation type="submission" date="2016-10" db="EMBL/GenBank/DDBJ databases">
        <authorList>
            <person name="Varghese N."/>
            <person name="Submissions S."/>
        </authorList>
    </citation>
    <scope>NUCLEOTIDE SEQUENCE [LARGE SCALE GENOMIC DNA]</scope>
    <source>
        <strain evidence="14">DSM 19684</strain>
    </source>
</reference>
<name>A0A1G7NE28_9FLAO</name>
<proteinExistence type="inferred from homology"/>
<dbReference type="InterPro" id="IPR013747">
    <property type="entry name" value="ACP_syn_III_C"/>
</dbReference>
<keyword evidence="7 10" id="KW-0275">Fatty acid biosynthesis</keyword>
<evidence type="ECO:0000259" key="12">
    <source>
        <dbReference type="Pfam" id="PF08545"/>
    </source>
</evidence>
<evidence type="ECO:0000313" key="14">
    <source>
        <dbReference type="Proteomes" id="UP000199203"/>
    </source>
</evidence>
<dbReference type="Pfam" id="PF08545">
    <property type="entry name" value="ACP_syn_III"/>
    <property type="match status" value="1"/>
</dbReference>
<sequence>MDVMQKLRAYIKGTGSYVPPKILKNDFFEKVGSSDEWIFKNLGIRERRIAEGEVTSDLAYKAGLKALENTGVKPKDIDLIIVATSTPDRQAPSTACFVQEKMEAPQAVAFDISAVCSGGLYGIAIGCQFIETGMYKNVLVIGADTFSTITDWERKDSVFFGDGAGAILLSATTEDKGFFDFKLHADGTGKYHFNIPAGGSEMPASEETLKQKLHYFQMNGKEVFETATRVLPETINEILGANKLTSDDVDWVIPHQPSIRILQETARKTNIPFEKVMTNMDKYANTSGGTIPIVLDETYKSGKIQPGNLLLFAAVGSGWTWGTALYKA</sequence>
<dbReference type="UniPathway" id="UPA00094"/>
<feature type="active site" evidence="10">
    <location>
        <position position="255"/>
    </location>
</feature>
<comment type="domain">
    <text evidence="10">The last Arg residue of the ACP-binding site is essential for the weak association between ACP/AcpP and FabH.</text>
</comment>
<comment type="similarity">
    <text evidence="1 10">Belongs to the thiolase-like superfamily. FabH family.</text>
</comment>
<dbReference type="NCBIfam" id="TIGR00747">
    <property type="entry name" value="fabH"/>
    <property type="match status" value="1"/>
</dbReference>
<dbReference type="GO" id="GO:0044550">
    <property type="term" value="P:secondary metabolite biosynthetic process"/>
    <property type="evidence" value="ECO:0007669"/>
    <property type="project" value="TreeGrafter"/>
</dbReference>
<feature type="active site" evidence="10">
    <location>
        <position position="116"/>
    </location>
</feature>
<keyword evidence="9 10" id="KW-0012">Acyltransferase</keyword>
<evidence type="ECO:0000313" key="13">
    <source>
        <dbReference type="EMBL" id="SDF71550.1"/>
    </source>
</evidence>
<dbReference type="PANTHER" id="PTHR34069">
    <property type="entry name" value="3-OXOACYL-[ACYL-CARRIER-PROTEIN] SYNTHASE 3"/>
    <property type="match status" value="1"/>
</dbReference>
<dbReference type="PANTHER" id="PTHR34069:SF2">
    <property type="entry name" value="BETA-KETOACYL-[ACYL-CARRIER-PROTEIN] SYNTHASE III"/>
    <property type="match status" value="1"/>
</dbReference>
<dbReference type="EC" id="2.3.1.180" evidence="10"/>
<evidence type="ECO:0000256" key="5">
    <source>
        <dbReference type="ARBA" id="ARBA00022832"/>
    </source>
</evidence>
<dbReference type="Pfam" id="PF08541">
    <property type="entry name" value="ACP_syn_III_C"/>
    <property type="match status" value="1"/>
</dbReference>